<organism evidence="1 2">
    <name type="scientific">Candidatus Erwinia dacicola</name>
    <dbReference type="NCBI Taxonomy" id="252393"/>
    <lineage>
        <taxon>Bacteria</taxon>
        <taxon>Pseudomonadati</taxon>
        <taxon>Pseudomonadota</taxon>
        <taxon>Gammaproteobacteria</taxon>
        <taxon>Enterobacterales</taxon>
        <taxon>Erwiniaceae</taxon>
        <taxon>Erwinia</taxon>
    </lineage>
</organism>
<dbReference type="EMBL" id="MAYS01000096">
    <property type="protein sequence ID" value="OFC63358.1"/>
    <property type="molecule type" value="Genomic_DNA"/>
</dbReference>
<gene>
    <name evidence="1" type="ORF">BBW68_05645</name>
</gene>
<accession>A0A1E7Z422</accession>
<dbReference type="RefSeq" id="WP_029403594.1">
    <property type="nucleotide sequence ID" value="NZ_MAYS01000096.1"/>
</dbReference>
<reference evidence="1 2" key="1">
    <citation type="submission" date="2016-07" db="EMBL/GenBank/DDBJ databases">
        <authorList>
            <person name="Yuval B."/>
        </authorList>
    </citation>
    <scope>NUCLEOTIDE SEQUENCE [LARGE SCALE GENOMIC DNA]</scope>
    <source>
        <strain evidence="1 2">IL</strain>
    </source>
</reference>
<proteinExistence type="predicted"/>
<dbReference type="Proteomes" id="UP000243534">
    <property type="component" value="Unassembled WGS sequence"/>
</dbReference>
<comment type="caution">
    <text evidence="1">The sequence shown here is derived from an EMBL/GenBank/DDBJ whole genome shotgun (WGS) entry which is preliminary data.</text>
</comment>
<name>A0A1E7Z422_9GAMM</name>
<protein>
    <submittedName>
        <fullName evidence="1">Uncharacterized protein</fullName>
    </submittedName>
</protein>
<dbReference type="OrthoDB" id="6631213at2"/>
<evidence type="ECO:0000313" key="1">
    <source>
        <dbReference type="EMBL" id="OFC63358.1"/>
    </source>
</evidence>
<evidence type="ECO:0000313" key="2">
    <source>
        <dbReference type="Proteomes" id="UP000243534"/>
    </source>
</evidence>
<sequence length="150" mass="17631">MFRLATPEDYEYLPDIGLYELTFDKRPVQGVRCEDPKQGAADYNNFRKKFKAVIHKEKQRRKNFYQLTEISWNAVFDWAIERGTQEECRLLQAMYHAENNKKYQQLLLELSKHYGFIKESNLLIPLGLILCNQRIADTEKLIANSVKAGV</sequence>
<dbReference type="AlphaFoldDB" id="A0A1E7Z422"/>